<keyword evidence="5 8" id="KW-0822">Tryptophan biosynthesis</keyword>
<gene>
    <name evidence="8 10" type="primary">trpC</name>
    <name evidence="10" type="ORF">FAK_13400</name>
</gene>
<comment type="pathway">
    <text evidence="2 8">Amino-acid biosynthesis; L-tryptophan biosynthesis; L-tryptophan from chorismate: step 4/5.</text>
</comment>
<dbReference type="HAMAP" id="MF_00134_A">
    <property type="entry name" value="IGPS_A"/>
    <property type="match status" value="1"/>
</dbReference>
<evidence type="ECO:0000256" key="1">
    <source>
        <dbReference type="ARBA" id="ARBA00001633"/>
    </source>
</evidence>
<dbReference type="InterPro" id="IPR013798">
    <property type="entry name" value="Indole-3-glycerol_P_synth_dom"/>
</dbReference>
<dbReference type="EC" id="4.1.1.48" evidence="8"/>
<evidence type="ECO:0000256" key="7">
    <source>
        <dbReference type="ARBA" id="ARBA00023239"/>
    </source>
</evidence>
<evidence type="ECO:0000259" key="9">
    <source>
        <dbReference type="Pfam" id="PF00218"/>
    </source>
</evidence>
<dbReference type="GO" id="GO:0004640">
    <property type="term" value="F:phosphoribosylanthranilate isomerase activity"/>
    <property type="evidence" value="ECO:0007669"/>
    <property type="project" value="TreeGrafter"/>
</dbReference>
<sequence length="265" mass="27924">MKTGDLGVLDRILETKRAEVAALKAARPLAELRRAAEAAPPGRGFLAALRDAPGVALIAEIKRRSPSRGDLAPGEAVPQRARAYQAGGAAALSVLTDRHYFGGSLGDLAEARRAVTLPALRKDFIIDPAQIYEAKAAGADAVLLIAAALEKAELAELYHLARSLGLDVLLEVHQAAELEPVLALDPPLVGINNRNLKTMQVSLDTSRELRKLIPAPVTVVAESGVSRPEQVRELRAAGLNAFLVGTSLMLAPDPTATLRGLVEAA</sequence>
<dbReference type="HAMAP" id="MF_00134_B">
    <property type="entry name" value="IGPS_B"/>
    <property type="match status" value="1"/>
</dbReference>
<dbReference type="FunFam" id="3.20.20.70:FF:000024">
    <property type="entry name" value="Indole-3-glycerol phosphate synthase"/>
    <property type="match status" value="1"/>
</dbReference>
<dbReference type="PANTHER" id="PTHR22854">
    <property type="entry name" value="TRYPTOPHAN BIOSYNTHESIS PROTEIN"/>
    <property type="match status" value="1"/>
</dbReference>
<comment type="similarity">
    <text evidence="8">Belongs to the TrpC family.</text>
</comment>
<proteinExistence type="inferred from homology"/>
<keyword evidence="6 8" id="KW-0057">Aromatic amino acid biosynthesis</keyword>
<comment type="catalytic activity">
    <reaction evidence="1 8">
        <text>1-(2-carboxyphenylamino)-1-deoxy-D-ribulose 5-phosphate + H(+) = (1S,2R)-1-C-(indol-3-yl)glycerol 3-phosphate + CO2 + H2O</text>
        <dbReference type="Rhea" id="RHEA:23476"/>
        <dbReference type="ChEBI" id="CHEBI:15377"/>
        <dbReference type="ChEBI" id="CHEBI:15378"/>
        <dbReference type="ChEBI" id="CHEBI:16526"/>
        <dbReference type="ChEBI" id="CHEBI:58613"/>
        <dbReference type="ChEBI" id="CHEBI:58866"/>
        <dbReference type="EC" id="4.1.1.48"/>
    </reaction>
</comment>
<dbReference type="EMBL" id="AP028679">
    <property type="protein sequence ID" value="BEQ14274.1"/>
    <property type="molecule type" value="Genomic_DNA"/>
</dbReference>
<dbReference type="InterPro" id="IPR011060">
    <property type="entry name" value="RibuloseP-bd_barrel"/>
</dbReference>
<dbReference type="GO" id="GO:0004425">
    <property type="term" value="F:indole-3-glycerol-phosphate synthase activity"/>
    <property type="evidence" value="ECO:0007669"/>
    <property type="project" value="UniProtKB-UniRule"/>
</dbReference>
<keyword evidence="4 8" id="KW-0210">Decarboxylase</keyword>
<organism evidence="10 11">
    <name type="scientific">Desulfoferula mesophila</name>
    <dbReference type="NCBI Taxonomy" id="3058419"/>
    <lineage>
        <taxon>Bacteria</taxon>
        <taxon>Pseudomonadati</taxon>
        <taxon>Thermodesulfobacteriota</taxon>
        <taxon>Desulfarculia</taxon>
        <taxon>Desulfarculales</taxon>
        <taxon>Desulfarculaceae</taxon>
        <taxon>Desulfoferula</taxon>
    </lineage>
</organism>
<protein>
    <recommendedName>
        <fullName evidence="8">Indole-3-glycerol phosphate synthase</fullName>
        <shortName evidence="8">IGPS</shortName>
        <ecNumber evidence="8">4.1.1.48</ecNumber>
    </recommendedName>
</protein>
<dbReference type="SUPFAM" id="SSF51366">
    <property type="entry name" value="Ribulose-phoshate binding barrel"/>
    <property type="match status" value="1"/>
</dbReference>
<dbReference type="GO" id="GO:0000162">
    <property type="term" value="P:L-tryptophan biosynthetic process"/>
    <property type="evidence" value="ECO:0007669"/>
    <property type="project" value="UniProtKB-UniRule"/>
</dbReference>
<dbReference type="CDD" id="cd00331">
    <property type="entry name" value="IGPS"/>
    <property type="match status" value="1"/>
</dbReference>
<evidence type="ECO:0000256" key="5">
    <source>
        <dbReference type="ARBA" id="ARBA00022822"/>
    </source>
</evidence>
<dbReference type="InterPro" id="IPR045186">
    <property type="entry name" value="Indole-3-glycerol_P_synth"/>
</dbReference>
<dbReference type="InterPro" id="IPR001468">
    <property type="entry name" value="Indole-3-GlycerolPSynthase_CS"/>
</dbReference>
<dbReference type="Proteomes" id="UP001366166">
    <property type="component" value="Chromosome"/>
</dbReference>
<accession>A0AAU9EM53</accession>
<dbReference type="RefSeq" id="WP_338605989.1">
    <property type="nucleotide sequence ID" value="NZ_AP028679.1"/>
</dbReference>
<dbReference type="NCBIfam" id="NF001377">
    <property type="entry name" value="PRK00278.2-4"/>
    <property type="match status" value="1"/>
</dbReference>
<feature type="domain" description="Indole-3-glycerol phosphate synthase" evidence="9">
    <location>
        <begin position="9"/>
        <end position="260"/>
    </location>
</feature>
<name>A0AAU9EM53_9BACT</name>
<dbReference type="KEGG" id="dmp:FAK_13400"/>
<evidence type="ECO:0000256" key="6">
    <source>
        <dbReference type="ARBA" id="ARBA00023141"/>
    </source>
</evidence>
<keyword evidence="11" id="KW-1185">Reference proteome</keyword>
<reference evidence="11" key="1">
    <citation type="journal article" date="2023" name="Arch. Microbiol.">
        <title>Desulfoferula mesophilus gen. nov. sp. nov., a mesophilic sulfate-reducing bacterium isolated from a brackish lake sediment.</title>
        <authorList>
            <person name="Watanabe T."/>
            <person name="Yabe T."/>
            <person name="Tsuji J.M."/>
            <person name="Fukui M."/>
        </authorList>
    </citation>
    <scope>NUCLEOTIDE SEQUENCE [LARGE SCALE GENOMIC DNA]</scope>
    <source>
        <strain evidence="11">12FAK</strain>
    </source>
</reference>
<evidence type="ECO:0000256" key="4">
    <source>
        <dbReference type="ARBA" id="ARBA00022793"/>
    </source>
</evidence>
<evidence type="ECO:0000313" key="10">
    <source>
        <dbReference type="EMBL" id="BEQ14274.1"/>
    </source>
</evidence>
<dbReference type="InterPro" id="IPR013785">
    <property type="entry name" value="Aldolase_TIM"/>
</dbReference>
<evidence type="ECO:0000256" key="8">
    <source>
        <dbReference type="HAMAP-Rule" id="MF_00134"/>
    </source>
</evidence>
<evidence type="ECO:0000256" key="3">
    <source>
        <dbReference type="ARBA" id="ARBA00022605"/>
    </source>
</evidence>
<evidence type="ECO:0000313" key="11">
    <source>
        <dbReference type="Proteomes" id="UP001366166"/>
    </source>
</evidence>
<dbReference type="PANTHER" id="PTHR22854:SF2">
    <property type="entry name" value="INDOLE-3-GLYCEROL-PHOSPHATE SYNTHASE"/>
    <property type="match status" value="1"/>
</dbReference>
<evidence type="ECO:0000256" key="2">
    <source>
        <dbReference type="ARBA" id="ARBA00004696"/>
    </source>
</evidence>
<keyword evidence="7 8" id="KW-0456">Lyase</keyword>
<dbReference type="PROSITE" id="PS00614">
    <property type="entry name" value="IGPS"/>
    <property type="match status" value="1"/>
</dbReference>
<keyword evidence="3 8" id="KW-0028">Amino-acid biosynthesis</keyword>
<dbReference type="Pfam" id="PF00218">
    <property type="entry name" value="IGPS"/>
    <property type="match status" value="1"/>
</dbReference>
<dbReference type="Gene3D" id="3.20.20.70">
    <property type="entry name" value="Aldolase class I"/>
    <property type="match status" value="1"/>
</dbReference>
<dbReference type="AlphaFoldDB" id="A0AAU9EM53"/>